<dbReference type="InterPro" id="IPR011335">
    <property type="entry name" value="Restrct_endonuc-II-like"/>
</dbReference>
<evidence type="ECO:0000313" key="2">
    <source>
        <dbReference type="Proteomes" id="UP000325289"/>
    </source>
</evidence>
<evidence type="ECO:0008006" key="3">
    <source>
        <dbReference type="Google" id="ProtNLM"/>
    </source>
</evidence>
<dbReference type="OrthoDB" id="5194526at2"/>
<dbReference type="AlphaFoldDB" id="A0A1I2BHI6"/>
<sequence length="155" mass="17241">MVAESDTLMMPGQLLARGTARHLAGALGFAVVEEFVPERGKRVDVMALGPKGEIWVVECKSSRADFMSDGKWEGYLDWCDRYFWAVDQAFPTELLPEETGLIVADAYDAEILRMAPEHRLAGARRNALIRKFAFHAARRAQAARDPDAVSAWTSV</sequence>
<dbReference type="RefSeq" id="WP_149757050.1">
    <property type="nucleotide sequence ID" value="NZ_FOMS01000011.1"/>
</dbReference>
<reference evidence="1 2" key="1">
    <citation type="submission" date="2016-10" db="EMBL/GenBank/DDBJ databases">
        <authorList>
            <person name="Varghese N."/>
            <person name="Submissions S."/>
        </authorList>
    </citation>
    <scope>NUCLEOTIDE SEQUENCE [LARGE SCALE GENOMIC DNA]</scope>
    <source>
        <strain evidence="2">YIM D21,KCTC 23444,ACCC 10710</strain>
    </source>
</reference>
<keyword evidence="2" id="KW-1185">Reference proteome</keyword>
<organism evidence="1 2">
    <name type="scientific">Roseivivax sediminis</name>
    <dbReference type="NCBI Taxonomy" id="936889"/>
    <lineage>
        <taxon>Bacteria</taxon>
        <taxon>Pseudomonadati</taxon>
        <taxon>Pseudomonadota</taxon>
        <taxon>Alphaproteobacteria</taxon>
        <taxon>Rhodobacterales</taxon>
        <taxon>Roseobacteraceae</taxon>
        <taxon>Roseivivax</taxon>
    </lineage>
</organism>
<dbReference type="InterPro" id="IPR009394">
    <property type="entry name" value="MmcB-like"/>
</dbReference>
<accession>A0A1I2BHI6</accession>
<dbReference type="Proteomes" id="UP000325289">
    <property type="component" value="Unassembled WGS sequence"/>
</dbReference>
<protein>
    <recommendedName>
        <fullName evidence="3">DNA repair protein MmcB-related protein</fullName>
    </recommendedName>
</protein>
<dbReference type="EMBL" id="FOMS01000011">
    <property type="protein sequence ID" value="SFE54650.1"/>
    <property type="molecule type" value="Genomic_DNA"/>
</dbReference>
<dbReference type="PIRSF" id="PIRSF031796">
    <property type="entry name" value="UPC031796"/>
    <property type="match status" value="1"/>
</dbReference>
<proteinExistence type="predicted"/>
<gene>
    <name evidence="1" type="ORF">SAMN04515678_11119</name>
</gene>
<dbReference type="SUPFAM" id="SSF52980">
    <property type="entry name" value="Restriction endonuclease-like"/>
    <property type="match status" value="1"/>
</dbReference>
<evidence type="ECO:0000313" key="1">
    <source>
        <dbReference type="EMBL" id="SFE54650.1"/>
    </source>
</evidence>
<name>A0A1I2BHI6_9RHOB</name>
<dbReference type="Pfam" id="PF06319">
    <property type="entry name" value="MmcB-like"/>
    <property type="match status" value="1"/>
</dbReference>